<organism evidence="7 8">
    <name type="scientific">Candidatus Thalassospirochaeta sargassi</name>
    <dbReference type="NCBI Taxonomy" id="3119039"/>
    <lineage>
        <taxon>Bacteria</taxon>
        <taxon>Pseudomonadati</taxon>
        <taxon>Spirochaetota</taxon>
        <taxon>Spirochaetia</taxon>
        <taxon>Spirochaetales</taxon>
        <taxon>Spirochaetaceae</taxon>
        <taxon>Candidatus Thalassospirochaeta</taxon>
    </lineage>
</organism>
<dbReference type="InterPro" id="IPR007422">
    <property type="entry name" value="Peptidase_Prp"/>
</dbReference>
<dbReference type="GO" id="GO:0006508">
    <property type="term" value="P:proteolysis"/>
    <property type="evidence" value="ECO:0007669"/>
    <property type="project" value="UniProtKB-KW"/>
</dbReference>
<dbReference type="AlphaFoldDB" id="A0AAJ1IF85"/>
<evidence type="ECO:0000256" key="6">
    <source>
        <dbReference type="ARBA" id="ARBA00044538"/>
    </source>
</evidence>
<dbReference type="InterPro" id="IPR036764">
    <property type="entry name" value="Peptidase_Prp_sf"/>
</dbReference>
<dbReference type="Pfam" id="PF04327">
    <property type="entry name" value="Peptidase_Prp"/>
    <property type="match status" value="1"/>
</dbReference>
<comment type="caution">
    <text evidence="7">The sequence shown here is derived from an EMBL/GenBank/DDBJ whole genome shotgun (WGS) entry which is preliminary data.</text>
</comment>
<accession>A0AAJ1IF85</accession>
<dbReference type="GO" id="GO:0008234">
    <property type="term" value="F:cysteine-type peptidase activity"/>
    <property type="evidence" value="ECO:0007669"/>
    <property type="project" value="UniProtKB-KW"/>
</dbReference>
<name>A0AAJ1IF85_9SPIO</name>
<dbReference type="GO" id="GO:0042254">
    <property type="term" value="P:ribosome biogenesis"/>
    <property type="evidence" value="ECO:0007669"/>
    <property type="project" value="UniProtKB-KW"/>
</dbReference>
<comment type="similarity">
    <text evidence="5">Belongs to the Prp family.</text>
</comment>
<evidence type="ECO:0000313" key="8">
    <source>
        <dbReference type="Proteomes" id="UP001221217"/>
    </source>
</evidence>
<dbReference type="EMBL" id="JAQQAL010000022">
    <property type="protein sequence ID" value="MDC7227034.1"/>
    <property type="molecule type" value="Genomic_DNA"/>
</dbReference>
<reference evidence="7 8" key="1">
    <citation type="submission" date="2022-12" db="EMBL/GenBank/DDBJ databases">
        <title>Metagenome assembled genome from gulf of manar.</title>
        <authorList>
            <person name="Kohli P."/>
            <person name="Pk S."/>
            <person name="Venkata Ramana C."/>
            <person name="Sasikala C."/>
        </authorList>
    </citation>
    <scope>NUCLEOTIDE SEQUENCE [LARGE SCALE GENOMIC DNA]</scope>
    <source>
        <strain evidence="7">JB008</strain>
    </source>
</reference>
<evidence type="ECO:0000256" key="5">
    <source>
        <dbReference type="ARBA" id="ARBA00044503"/>
    </source>
</evidence>
<dbReference type="SUPFAM" id="SSF118010">
    <property type="entry name" value="TM1457-like"/>
    <property type="match status" value="1"/>
</dbReference>
<dbReference type="Proteomes" id="UP001221217">
    <property type="component" value="Unassembled WGS sequence"/>
</dbReference>
<dbReference type="Gene3D" id="3.30.70.1490">
    <property type="entry name" value="Cysteine protease Prp"/>
    <property type="match status" value="1"/>
</dbReference>
<keyword evidence="1" id="KW-0690">Ribosome biogenesis</keyword>
<proteinExistence type="inferred from homology"/>
<keyword evidence="3" id="KW-0378">Hydrolase</keyword>
<keyword evidence="2 7" id="KW-0645">Protease</keyword>
<gene>
    <name evidence="7" type="ORF">PQJ61_09750</name>
</gene>
<keyword evidence="4" id="KW-0788">Thiol protease</keyword>
<evidence type="ECO:0000256" key="4">
    <source>
        <dbReference type="ARBA" id="ARBA00022807"/>
    </source>
</evidence>
<evidence type="ECO:0000256" key="3">
    <source>
        <dbReference type="ARBA" id="ARBA00022801"/>
    </source>
</evidence>
<sequence>MIDIMIAVDLNGNLRSIKSEGHSMSAAKGGNIICAAVSAQIRSVVRVLDKGTGCISRVKADQDGYLELSVEAGEGENRWLKGVTDVLVAGLLETERDYPDECSVKLIKLS</sequence>
<evidence type="ECO:0000256" key="2">
    <source>
        <dbReference type="ARBA" id="ARBA00022670"/>
    </source>
</evidence>
<evidence type="ECO:0000256" key="1">
    <source>
        <dbReference type="ARBA" id="ARBA00022517"/>
    </source>
</evidence>
<evidence type="ECO:0000313" key="7">
    <source>
        <dbReference type="EMBL" id="MDC7227034.1"/>
    </source>
</evidence>
<dbReference type="CDD" id="cd16332">
    <property type="entry name" value="Prp-like"/>
    <property type="match status" value="1"/>
</dbReference>
<protein>
    <recommendedName>
        <fullName evidence="6">Ribosomal processing cysteine protease Prp</fullName>
    </recommendedName>
</protein>